<dbReference type="PANTHER" id="PTHR42705">
    <property type="entry name" value="BIFUNCTIONAL NON-HOMOLOGOUS END JOINING PROTEIN LIGD"/>
    <property type="match status" value="1"/>
</dbReference>
<dbReference type="NCBIfam" id="TIGR02777">
    <property type="entry name" value="LigD_PE_dom"/>
    <property type="match status" value="1"/>
</dbReference>
<protein>
    <submittedName>
        <fullName evidence="3">DNA polymerase ligase N-terminal domain-containing protein</fullName>
    </submittedName>
</protein>
<evidence type="ECO:0000259" key="1">
    <source>
        <dbReference type="Pfam" id="PF13298"/>
    </source>
</evidence>
<keyword evidence="4" id="KW-1185">Reference proteome</keyword>
<keyword evidence="3" id="KW-0436">Ligase</keyword>
<accession>A0ABW2HI48</accession>
<dbReference type="Proteomes" id="UP001596548">
    <property type="component" value="Unassembled WGS sequence"/>
</dbReference>
<dbReference type="Pfam" id="PF21686">
    <property type="entry name" value="LigD_Prim-Pol"/>
    <property type="match status" value="1"/>
</dbReference>
<organism evidence="3 4">
    <name type="scientific">Paractinoplanes rhizophilus</name>
    <dbReference type="NCBI Taxonomy" id="1416877"/>
    <lineage>
        <taxon>Bacteria</taxon>
        <taxon>Bacillati</taxon>
        <taxon>Actinomycetota</taxon>
        <taxon>Actinomycetes</taxon>
        <taxon>Micromonosporales</taxon>
        <taxon>Micromonosporaceae</taxon>
        <taxon>Paractinoplanes</taxon>
    </lineage>
</organism>
<dbReference type="InterPro" id="IPR052171">
    <property type="entry name" value="NHEJ_LigD"/>
</dbReference>
<feature type="domain" description="DNA ligase D 3'-phosphoesterase" evidence="1">
    <location>
        <begin position="8"/>
        <end position="115"/>
    </location>
</feature>
<feature type="domain" description="DNA ligase D polymerase" evidence="2">
    <location>
        <begin position="203"/>
        <end position="458"/>
    </location>
</feature>
<dbReference type="EMBL" id="JBHTBJ010000001">
    <property type="protein sequence ID" value="MFC7272874.1"/>
    <property type="molecule type" value="Genomic_DNA"/>
</dbReference>
<dbReference type="PANTHER" id="PTHR42705:SF2">
    <property type="entry name" value="BIFUNCTIONAL NON-HOMOLOGOUS END JOINING PROTEIN LIGD"/>
    <property type="match status" value="1"/>
</dbReference>
<gene>
    <name evidence="3" type="ORF">ACFQS1_02680</name>
</gene>
<evidence type="ECO:0000313" key="4">
    <source>
        <dbReference type="Proteomes" id="UP001596548"/>
    </source>
</evidence>
<name>A0ABW2HI48_9ACTN</name>
<proteinExistence type="predicted"/>
<comment type="caution">
    <text evidence="3">The sequence shown here is derived from an EMBL/GenBank/DDBJ whole genome shotgun (WGS) entry which is preliminary data.</text>
</comment>
<dbReference type="Pfam" id="PF13298">
    <property type="entry name" value="LigD_N"/>
    <property type="match status" value="1"/>
</dbReference>
<dbReference type="InterPro" id="IPR014144">
    <property type="entry name" value="LigD_PE_domain"/>
</dbReference>
<sequence length="472" mass="52850">MTRRFVVQRHRARRLHYDFRLEVAGALASWAVPKGPTLDPKVRRAAFQVEDHRLGYGDFEGVLPAGRYGAGDVIVWDNGTWEPHDTDDPAASLAAGELHFDVYGEKLRGRFVLVRTRPGKDGKDEWLLLHKRDEYAVSGWDPEEHPLSVLSGRTNDEVARVPPDGGLAGLDELKQGGTWEVFGRALRVTNLDKVLFPGDPPITKREFLRYTAQIAPTLVPYLARRALNMHRYPDGAGSKGFWQKELPEHAPDWLARWDNPDADPGETRTYLVVDEPAALVWAANFGALEWHPWTSRVTAPREPTYALIDLDPGVATRWEDVLALARLHRTAFEHLGVEARAKVTGRRGIQIWVPIQAGPGFDETRAWVEGLSRTVGAVLPELVSWKWQRSDRGGRARLDYTQNAINKTLVAPYSPRPAAGAPVSAPIDWAELDDPGLRPDGFTIRTILPRLAARGDLFRDVLDHPQRLPPLS</sequence>
<dbReference type="InterPro" id="IPR014145">
    <property type="entry name" value="LigD_pol_dom"/>
</dbReference>
<evidence type="ECO:0000313" key="3">
    <source>
        <dbReference type="EMBL" id="MFC7272874.1"/>
    </source>
</evidence>
<dbReference type="GO" id="GO:0016874">
    <property type="term" value="F:ligase activity"/>
    <property type="evidence" value="ECO:0007669"/>
    <property type="project" value="UniProtKB-KW"/>
</dbReference>
<reference evidence="4" key="1">
    <citation type="journal article" date="2019" name="Int. J. Syst. Evol. Microbiol.">
        <title>The Global Catalogue of Microorganisms (GCM) 10K type strain sequencing project: providing services to taxonomists for standard genome sequencing and annotation.</title>
        <authorList>
            <consortium name="The Broad Institute Genomics Platform"/>
            <consortium name="The Broad Institute Genome Sequencing Center for Infectious Disease"/>
            <person name="Wu L."/>
            <person name="Ma J."/>
        </authorList>
    </citation>
    <scope>NUCLEOTIDE SEQUENCE [LARGE SCALE GENOMIC DNA]</scope>
    <source>
        <strain evidence="4">XZYJT-10</strain>
    </source>
</reference>
<dbReference type="Gene3D" id="3.90.920.10">
    <property type="entry name" value="DNA primase, PRIM domain"/>
    <property type="match status" value="1"/>
</dbReference>
<evidence type="ECO:0000259" key="2">
    <source>
        <dbReference type="Pfam" id="PF21686"/>
    </source>
</evidence>
<dbReference type="RefSeq" id="WP_378964305.1">
    <property type="nucleotide sequence ID" value="NZ_JBHTBJ010000001.1"/>
</dbReference>